<feature type="chain" id="PRO_5032899496" description="Acid phosphatase" evidence="3">
    <location>
        <begin position="21"/>
        <end position="285"/>
    </location>
</feature>
<comment type="caution">
    <text evidence="4">The sequence shown here is derived from an EMBL/GenBank/DDBJ whole genome shotgun (WGS) entry which is preliminary data.</text>
</comment>
<evidence type="ECO:0000256" key="1">
    <source>
        <dbReference type="ARBA" id="ARBA00022729"/>
    </source>
</evidence>
<feature type="region of interest" description="Disordered" evidence="2">
    <location>
        <begin position="48"/>
        <end position="88"/>
    </location>
</feature>
<feature type="compositionally biased region" description="Gly residues" evidence="2">
    <location>
        <begin position="64"/>
        <end position="83"/>
    </location>
</feature>
<dbReference type="Gene3D" id="3.40.50.1000">
    <property type="entry name" value="HAD superfamily/HAD-like"/>
    <property type="match status" value="2"/>
</dbReference>
<dbReference type="PANTHER" id="PTHR31284">
    <property type="entry name" value="ACID PHOSPHATASE-LIKE PROTEIN"/>
    <property type="match status" value="1"/>
</dbReference>
<evidence type="ECO:0000313" key="5">
    <source>
        <dbReference type="Proteomes" id="UP000639772"/>
    </source>
</evidence>
<name>A0A835UVW2_VANPL</name>
<evidence type="ECO:0000256" key="3">
    <source>
        <dbReference type="SAM" id="SignalP"/>
    </source>
</evidence>
<dbReference type="InterPro" id="IPR005519">
    <property type="entry name" value="Acid_phosphat_B-like"/>
</dbReference>
<evidence type="ECO:0000313" key="4">
    <source>
        <dbReference type="EMBL" id="KAG0477789.1"/>
    </source>
</evidence>
<dbReference type="Proteomes" id="UP000639772">
    <property type="component" value="Chromosome 6"/>
</dbReference>
<accession>A0A835UVW2</accession>
<organism evidence="4 5">
    <name type="scientific">Vanilla planifolia</name>
    <name type="common">Vanilla</name>
    <dbReference type="NCBI Taxonomy" id="51239"/>
    <lineage>
        <taxon>Eukaryota</taxon>
        <taxon>Viridiplantae</taxon>
        <taxon>Streptophyta</taxon>
        <taxon>Embryophyta</taxon>
        <taxon>Tracheophyta</taxon>
        <taxon>Spermatophyta</taxon>
        <taxon>Magnoliopsida</taxon>
        <taxon>Liliopsida</taxon>
        <taxon>Asparagales</taxon>
        <taxon>Orchidaceae</taxon>
        <taxon>Vanilloideae</taxon>
        <taxon>Vanilleae</taxon>
        <taxon>Vanilla</taxon>
    </lineage>
</organism>
<evidence type="ECO:0008006" key="6">
    <source>
        <dbReference type="Google" id="ProtNLM"/>
    </source>
</evidence>
<sequence length="285" mass="30216">MYPSLSLFALLLILDFSSLASPSGKQDLPVLPRPIFADRRFVIGSSDVGDGGSDNGAGDAAASGGAGGELGVGGGGAGGGSSGDHGDVSPEDAELLCASWRFAGEANNLAPWGTVPPECGTYVRKYMTGKAYDLDLQIVAREAASFARSLTLAGDGKDAWVFDVDDTLLSNLPYYAGHGYGLELFNASEFDKWIKKAAAPAERSTKDLTTRNLNSAGFQVWERLILRGDGDESKNTVVYKSEKRAEIVADGYIIHGNSGDQWSDLLGSKIAQRSFKLPNPMYHIP</sequence>
<dbReference type="AlphaFoldDB" id="A0A835UVW2"/>
<feature type="signal peptide" evidence="3">
    <location>
        <begin position="1"/>
        <end position="20"/>
    </location>
</feature>
<dbReference type="PANTHER" id="PTHR31284:SF7">
    <property type="entry name" value="ACID PHOSPHATASE-LIKE PROTEIN"/>
    <property type="match status" value="1"/>
</dbReference>
<protein>
    <recommendedName>
        <fullName evidence="6">Acid phosphatase</fullName>
    </recommendedName>
</protein>
<dbReference type="InterPro" id="IPR023214">
    <property type="entry name" value="HAD_sf"/>
</dbReference>
<evidence type="ECO:0000256" key="2">
    <source>
        <dbReference type="SAM" id="MobiDB-lite"/>
    </source>
</evidence>
<dbReference type="SUPFAM" id="SSF56784">
    <property type="entry name" value="HAD-like"/>
    <property type="match status" value="1"/>
</dbReference>
<dbReference type="OrthoDB" id="59415at2759"/>
<keyword evidence="1 3" id="KW-0732">Signal</keyword>
<proteinExistence type="predicted"/>
<reference evidence="4 5" key="1">
    <citation type="journal article" date="2020" name="Nat. Food">
        <title>A phased Vanilla planifolia genome enables genetic improvement of flavour and production.</title>
        <authorList>
            <person name="Hasing T."/>
            <person name="Tang H."/>
            <person name="Brym M."/>
            <person name="Khazi F."/>
            <person name="Huang T."/>
            <person name="Chambers A.H."/>
        </authorList>
    </citation>
    <scope>NUCLEOTIDE SEQUENCE [LARGE SCALE GENOMIC DNA]</scope>
    <source>
        <tissue evidence="4">Leaf</tissue>
    </source>
</reference>
<dbReference type="EMBL" id="JADCNM010000006">
    <property type="protein sequence ID" value="KAG0477789.1"/>
    <property type="molecule type" value="Genomic_DNA"/>
</dbReference>
<gene>
    <name evidence="4" type="ORF">HPP92_012508</name>
</gene>
<dbReference type="InterPro" id="IPR036412">
    <property type="entry name" value="HAD-like_sf"/>
</dbReference>
<dbReference type="Pfam" id="PF03767">
    <property type="entry name" value="Acid_phosphat_B"/>
    <property type="match status" value="1"/>
</dbReference>